<keyword evidence="11" id="KW-1185">Reference proteome</keyword>
<dbReference type="SUPFAM" id="SSF51556">
    <property type="entry name" value="Metallo-dependent hydrolases"/>
    <property type="match status" value="1"/>
</dbReference>
<proteinExistence type="inferred from homology"/>
<evidence type="ECO:0000256" key="7">
    <source>
        <dbReference type="PIRSR" id="PIRSR038994-2"/>
    </source>
</evidence>
<dbReference type="Proteomes" id="UP000192940">
    <property type="component" value="Chromosome I"/>
</dbReference>
<reference evidence="10 11" key="1">
    <citation type="submission" date="2017-04" db="EMBL/GenBank/DDBJ databases">
        <authorList>
            <person name="Afonso C.L."/>
            <person name="Miller P.J."/>
            <person name="Scott M.A."/>
            <person name="Spackman E."/>
            <person name="Goraichik I."/>
            <person name="Dimitrov K.M."/>
            <person name="Suarez D.L."/>
            <person name="Swayne D.E."/>
        </authorList>
    </citation>
    <scope>NUCLEOTIDE SEQUENCE [LARGE SCALE GENOMIC DNA]</scope>
    <source>
        <strain evidence="10 11">N3/975</strain>
    </source>
</reference>
<feature type="binding site" evidence="8">
    <location>
        <position position="195"/>
    </location>
    <ligand>
        <name>Zn(2+)</name>
        <dbReference type="ChEBI" id="CHEBI:29105"/>
    </ligand>
</feature>
<evidence type="ECO:0000256" key="3">
    <source>
        <dbReference type="ARBA" id="ARBA00022801"/>
    </source>
</evidence>
<dbReference type="RefSeq" id="WP_208915524.1">
    <property type="nucleotide sequence ID" value="NZ_LT840184.1"/>
</dbReference>
<keyword evidence="2 8" id="KW-0479">Metal-binding</keyword>
<accession>A0A1X7HPJ4</accession>
<evidence type="ECO:0000313" key="10">
    <source>
        <dbReference type="EMBL" id="SMF89886.1"/>
    </source>
</evidence>
<evidence type="ECO:0000256" key="1">
    <source>
        <dbReference type="ARBA" id="ARBA00010716"/>
    </source>
</evidence>
<dbReference type="GO" id="GO:0006046">
    <property type="term" value="P:N-acetylglucosamine catabolic process"/>
    <property type="evidence" value="ECO:0007669"/>
    <property type="project" value="TreeGrafter"/>
</dbReference>
<evidence type="ECO:0000259" key="9">
    <source>
        <dbReference type="Pfam" id="PF01979"/>
    </source>
</evidence>
<dbReference type="EMBL" id="LT840184">
    <property type="protein sequence ID" value="SMF89886.1"/>
    <property type="molecule type" value="Genomic_DNA"/>
</dbReference>
<evidence type="ECO:0000256" key="8">
    <source>
        <dbReference type="PIRSR" id="PIRSR038994-3"/>
    </source>
</evidence>
<dbReference type="PANTHER" id="PTHR11113:SF14">
    <property type="entry name" value="N-ACETYLGLUCOSAMINE-6-PHOSPHATE DEACETYLASE"/>
    <property type="match status" value="1"/>
</dbReference>
<feature type="binding site" evidence="8">
    <location>
        <position position="127"/>
    </location>
    <ligand>
        <name>Zn(2+)</name>
        <dbReference type="ChEBI" id="CHEBI:29105"/>
    </ligand>
</feature>
<comment type="cofactor">
    <cofactor evidence="8">
        <name>a divalent metal cation</name>
        <dbReference type="ChEBI" id="CHEBI:60240"/>
    </cofactor>
    <text evidence="8">Binds 1 divalent metal cation per subunit.</text>
</comment>
<feature type="binding site" evidence="8">
    <location>
        <position position="216"/>
    </location>
    <ligand>
        <name>Zn(2+)</name>
        <dbReference type="ChEBI" id="CHEBI:29105"/>
    </ligand>
</feature>
<protein>
    <submittedName>
        <fullName evidence="10">N-acetylglucosamine-6-phosphate deacetylase</fullName>
    </submittedName>
</protein>
<comment type="similarity">
    <text evidence="1 5">Belongs to the metallo-dependent hydrolases superfamily. NagA family.</text>
</comment>
<dbReference type="PANTHER" id="PTHR11113">
    <property type="entry name" value="N-ACETYLGLUCOSAMINE-6-PHOSPHATE DEACETYLASE"/>
    <property type="match status" value="1"/>
</dbReference>
<dbReference type="Pfam" id="PF01979">
    <property type="entry name" value="Amidohydro_1"/>
    <property type="match status" value="1"/>
</dbReference>
<feature type="binding site" evidence="7">
    <location>
        <begin position="310"/>
        <end position="312"/>
    </location>
    <ligand>
        <name>substrate</name>
    </ligand>
</feature>
<gene>
    <name evidence="10" type="ORF">SAMN05661091_4822</name>
</gene>
<organism evidence="10 11">
    <name type="scientific">Paenibacillus uliginis N3/975</name>
    <dbReference type="NCBI Taxonomy" id="1313296"/>
    <lineage>
        <taxon>Bacteria</taxon>
        <taxon>Bacillati</taxon>
        <taxon>Bacillota</taxon>
        <taxon>Bacilli</taxon>
        <taxon>Bacillales</taxon>
        <taxon>Paenibacillaceae</taxon>
        <taxon>Paenibacillus</taxon>
    </lineage>
</organism>
<feature type="binding site" evidence="7">
    <location>
        <begin position="219"/>
        <end position="220"/>
    </location>
    <ligand>
        <name>substrate</name>
    </ligand>
</feature>
<keyword evidence="4 5" id="KW-0119">Carbohydrate metabolism</keyword>
<feature type="active site" description="Proton donor/acceptor" evidence="6">
    <location>
        <position position="273"/>
    </location>
</feature>
<feature type="domain" description="Amidohydrolase-related" evidence="9">
    <location>
        <begin position="46"/>
        <end position="384"/>
    </location>
</feature>
<feature type="binding site" evidence="7">
    <location>
        <position position="140"/>
    </location>
    <ligand>
        <name>substrate</name>
    </ligand>
</feature>
<evidence type="ECO:0000256" key="5">
    <source>
        <dbReference type="PIRNR" id="PIRNR038994"/>
    </source>
</evidence>
<evidence type="ECO:0000256" key="6">
    <source>
        <dbReference type="PIRSR" id="PIRSR038994-1"/>
    </source>
</evidence>
<dbReference type="SUPFAM" id="SSF51338">
    <property type="entry name" value="Composite domain of metallo-dependent hydrolases"/>
    <property type="match status" value="1"/>
</dbReference>
<evidence type="ECO:0000256" key="4">
    <source>
        <dbReference type="ARBA" id="ARBA00023277"/>
    </source>
</evidence>
<sequence length="389" mass="42171">MKLEDSWTVSGIHYGTGRPVQVKIQGTQIVNVSPDDSADHSDLPFIGPGLVDLQINGYGGRDFNTHPLSVDMVSSVTEQLWQTGVTAYCPTIITNGDQEIEDAARMIAKACDQNTNVEHSVIGIHLEGPFITPEDGPRGAHDRQYVKAPDWNLFQRWQEVAGGRISILTISPEWESAPTFIERCVDNGVIVSIGHTSASPEQIQEAVKAGARLSTHLGNGAHLMLPRHPNYIWEQLAEDSLYACIIADGFHLPDSFIKVALRAKGDRLMLVSDAVSLSGMPPGTYDMHIGGRVQLTEEGRLCVAEQPELLAGSAQMLTWGIGKLVSSGLTDLKNAWDMASIRPARFVDSPHAGELAAGAAADLVLFDMRGKELTVRQTIKGGQSVYTRA</sequence>
<evidence type="ECO:0000313" key="11">
    <source>
        <dbReference type="Proteomes" id="UP000192940"/>
    </source>
</evidence>
<dbReference type="GO" id="GO:0008448">
    <property type="term" value="F:N-acetylglucosamine-6-phosphate deacetylase activity"/>
    <property type="evidence" value="ECO:0007669"/>
    <property type="project" value="InterPro"/>
</dbReference>
<dbReference type="InterPro" id="IPR006680">
    <property type="entry name" value="Amidohydro-rel"/>
</dbReference>
<feature type="binding site" evidence="7">
    <location>
        <position position="227"/>
    </location>
    <ligand>
        <name>substrate</name>
    </ligand>
</feature>
<dbReference type="InterPro" id="IPR003764">
    <property type="entry name" value="GlcNAc_6-P_deAcase"/>
</dbReference>
<name>A0A1X7HPJ4_9BACL</name>
<dbReference type="STRING" id="1313296.SAMN05661091_4822"/>
<dbReference type="AlphaFoldDB" id="A0A1X7HPJ4"/>
<dbReference type="Gene3D" id="2.30.40.10">
    <property type="entry name" value="Urease, subunit C, domain 1"/>
    <property type="match status" value="1"/>
</dbReference>
<dbReference type="InterPro" id="IPR032466">
    <property type="entry name" value="Metal_Hydrolase"/>
</dbReference>
<feature type="binding site" evidence="7">
    <location>
        <position position="251"/>
    </location>
    <ligand>
        <name>substrate</name>
    </ligand>
</feature>
<dbReference type="Gene3D" id="3.20.20.140">
    <property type="entry name" value="Metal-dependent hydrolases"/>
    <property type="match status" value="1"/>
</dbReference>
<evidence type="ECO:0000256" key="2">
    <source>
        <dbReference type="ARBA" id="ARBA00022723"/>
    </source>
</evidence>
<dbReference type="InterPro" id="IPR011059">
    <property type="entry name" value="Metal-dep_hydrolase_composite"/>
</dbReference>
<dbReference type="GO" id="GO:0046872">
    <property type="term" value="F:metal ion binding"/>
    <property type="evidence" value="ECO:0007669"/>
    <property type="project" value="UniProtKB-KW"/>
</dbReference>
<dbReference type="PIRSF" id="PIRSF038994">
    <property type="entry name" value="NagA"/>
    <property type="match status" value="1"/>
</dbReference>
<keyword evidence="3 5" id="KW-0378">Hydrolase</keyword>